<name>A0A1F8GQ10_9BACT</name>
<evidence type="ECO:0000313" key="13">
    <source>
        <dbReference type="Proteomes" id="UP000178256"/>
    </source>
</evidence>
<evidence type="ECO:0000256" key="6">
    <source>
        <dbReference type="ARBA" id="ARBA00023002"/>
    </source>
</evidence>
<dbReference type="GO" id="GO:0016491">
    <property type="term" value="F:oxidoreductase activity"/>
    <property type="evidence" value="ECO:0007669"/>
    <property type="project" value="UniProtKB-KW"/>
</dbReference>
<evidence type="ECO:0000256" key="7">
    <source>
        <dbReference type="ARBA" id="ARBA00023136"/>
    </source>
</evidence>
<feature type="transmembrane region" description="Helical" evidence="10">
    <location>
        <begin position="9"/>
        <end position="28"/>
    </location>
</feature>
<reference evidence="12 13" key="1">
    <citation type="journal article" date="2016" name="Nat. Commun.">
        <title>Thousands of microbial genomes shed light on interconnected biogeochemical processes in an aquifer system.</title>
        <authorList>
            <person name="Anantharaman K."/>
            <person name="Brown C.T."/>
            <person name="Hug L.A."/>
            <person name="Sharon I."/>
            <person name="Castelle C.J."/>
            <person name="Probst A.J."/>
            <person name="Thomas B.C."/>
            <person name="Singh A."/>
            <person name="Wilkins M.J."/>
            <person name="Karaoz U."/>
            <person name="Brodie E.L."/>
            <person name="Williams K.H."/>
            <person name="Hubbard S.S."/>
            <person name="Banfield J.F."/>
        </authorList>
    </citation>
    <scope>NUCLEOTIDE SEQUENCE [LARGE SCALE GENOMIC DNA]</scope>
</reference>
<dbReference type="InterPro" id="IPR012932">
    <property type="entry name" value="VKOR"/>
</dbReference>
<organism evidence="12 13">
    <name type="scientific">Candidatus Yanofskybacteria bacterium RIFCSPLOWO2_01_FULL_44_22</name>
    <dbReference type="NCBI Taxonomy" id="1802697"/>
    <lineage>
        <taxon>Bacteria</taxon>
        <taxon>Candidatus Yanofskyibacteriota</taxon>
    </lineage>
</organism>
<keyword evidence="3 10" id="KW-0812">Transmembrane</keyword>
<dbReference type="GO" id="GO:0048038">
    <property type="term" value="F:quinone binding"/>
    <property type="evidence" value="ECO:0007669"/>
    <property type="project" value="UniProtKB-KW"/>
</dbReference>
<feature type="transmembrane region" description="Helical" evidence="10">
    <location>
        <begin position="87"/>
        <end position="108"/>
    </location>
</feature>
<dbReference type="PANTHER" id="PTHR34573:SF1">
    <property type="entry name" value="VITAMIN K EPOXIDE REDUCTASE DOMAIN-CONTAINING PROTEIN"/>
    <property type="match status" value="1"/>
</dbReference>
<dbReference type="InterPro" id="IPR044698">
    <property type="entry name" value="VKOR/LTO1"/>
</dbReference>
<evidence type="ECO:0000256" key="2">
    <source>
        <dbReference type="ARBA" id="ARBA00006214"/>
    </source>
</evidence>
<evidence type="ECO:0000256" key="8">
    <source>
        <dbReference type="ARBA" id="ARBA00023157"/>
    </source>
</evidence>
<comment type="subcellular location">
    <subcellularLocation>
        <location evidence="1">Membrane</location>
        <topology evidence="1">Multi-pass membrane protein</topology>
    </subcellularLocation>
</comment>
<evidence type="ECO:0000256" key="10">
    <source>
        <dbReference type="SAM" id="Phobius"/>
    </source>
</evidence>
<proteinExistence type="inferred from homology"/>
<comment type="similarity">
    <text evidence="2">Belongs to the VKOR family.</text>
</comment>
<keyword evidence="7 10" id="KW-0472">Membrane</keyword>
<dbReference type="GO" id="GO:0016020">
    <property type="term" value="C:membrane"/>
    <property type="evidence" value="ECO:0007669"/>
    <property type="project" value="UniProtKB-SubCell"/>
</dbReference>
<keyword evidence="5 10" id="KW-1133">Transmembrane helix</keyword>
<protein>
    <recommendedName>
        <fullName evidence="11">Vitamin K epoxide reductase domain-containing protein</fullName>
    </recommendedName>
</protein>
<feature type="domain" description="Vitamin K epoxide reductase" evidence="11">
    <location>
        <begin position="7"/>
        <end position="139"/>
    </location>
</feature>
<keyword evidence="6" id="KW-0560">Oxidoreductase</keyword>
<keyword evidence="4" id="KW-0874">Quinone</keyword>
<dbReference type="Gene3D" id="1.20.1440.130">
    <property type="entry name" value="VKOR domain"/>
    <property type="match status" value="1"/>
</dbReference>
<comment type="caution">
    <text evidence="12">The sequence shown here is derived from an EMBL/GenBank/DDBJ whole genome shotgun (WGS) entry which is preliminary data.</text>
</comment>
<dbReference type="InterPro" id="IPR038354">
    <property type="entry name" value="VKOR_sf"/>
</dbReference>
<dbReference type="SMART" id="SM00756">
    <property type="entry name" value="VKc"/>
    <property type="match status" value="1"/>
</dbReference>
<dbReference type="EMBL" id="MGKL01000003">
    <property type="protein sequence ID" value="OGN26738.1"/>
    <property type="molecule type" value="Genomic_DNA"/>
</dbReference>
<dbReference type="STRING" id="1802697.A2925_04100"/>
<keyword evidence="8" id="KW-1015">Disulfide bond</keyword>
<dbReference type="Proteomes" id="UP000178256">
    <property type="component" value="Unassembled WGS sequence"/>
</dbReference>
<feature type="transmembrane region" description="Helical" evidence="10">
    <location>
        <begin position="58"/>
        <end position="80"/>
    </location>
</feature>
<dbReference type="CDD" id="cd12916">
    <property type="entry name" value="VKOR_1"/>
    <property type="match status" value="1"/>
</dbReference>
<dbReference type="PANTHER" id="PTHR34573">
    <property type="entry name" value="VKC DOMAIN-CONTAINING PROTEIN"/>
    <property type="match status" value="1"/>
</dbReference>
<feature type="transmembrane region" description="Helical" evidence="10">
    <location>
        <begin position="114"/>
        <end position="139"/>
    </location>
</feature>
<accession>A0A1F8GQ10</accession>
<evidence type="ECO:0000313" key="12">
    <source>
        <dbReference type="EMBL" id="OGN26738.1"/>
    </source>
</evidence>
<evidence type="ECO:0000256" key="3">
    <source>
        <dbReference type="ARBA" id="ARBA00022692"/>
    </source>
</evidence>
<evidence type="ECO:0000259" key="11">
    <source>
        <dbReference type="SMART" id="SM00756"/>
    </source>
</evidence>
<sequence length="158" mass="17364">MNNQSGGKLWLRVITIVALIGVADTVYLTADRYFGTGVQCFLLEGCEIVLKSPYSEMFSIPLSVFGLLFYGAIFILANIADIYRQRILVQLLFGAGVVGFIFSLYFLYLQLFIIKALCPYCLASLASSTVIFVSAFVLWKRGFGGGSAGVHNSYQITP</sequence>
<evidence type="ECO:0000256" key="9">
    <source>
        <dbReference type="ARBA" id="ARBA00023284"/>
    </source>
</evidence>
<keyword evidence="9" id="KW-0676">Redox-active center</keyword>
<evidence type="ECO:0000256" key="4">
    <source>
        <dbReference type="ARBA" id="ARBA00022719"/>
    </source>
</evidence>
<dbReference type="AlphaFoldDB" id="A0A1F8GQ10"/>
<evidence type="ECO:0000256" key="1">
    <source>
        <dbReference type="ARBA" id="ARBA00004141"/>
    </source>
</evidence>
<gene>
    <name evidence="12" type="ORF">A2925_04100</name>
</gene>
<dbReference type="Pfam" id="PF07884">
    <property type="entry name" value="VKOR"/>
    <property type="match status" value="1"/>
</dbReference>
<evidence type="ECO:0000256" key="5">
    <source>
        <dbReference type="ARBA" id="ARBA00022989"/>
    </source>
</evidence>